<feature type="transmembrane region" description="Helical" evidence="8">
    <location>
        <begin position="372"/>
        <end position="394"/>
    </location>
</feature>
<evidence type="ECO:0000313" key="14">
    <source>
        <dbReference type="EMBL" id="MCL6367682.1"/>
    </source>
</evidence>
<comment type="caution">
    <text evidence="14">The sequence shown here is derived from an EMBL/GenBank/DDBJ whole genome shotgun (WGS) entry which is preliminary data.</text>
</comment>
<dbReference type="Pfam" id="PF00924">
    <property type="entry name" value="MS_channel_2nd"/>
    <property type="match status" value="1"/>
</dbReference>
<evidence type="ECO:0000256" key="2">
    <source>
        <dbReference type="ARBA" id="ARBA00008017"/>
    </source>
</evidence>
<dbReference type="RefSeq" id="WP_249681699.1">
    <property type="nucleotide sequence ID" value="NZ_SGPX01000002.1"/>
</dbReference>
<dbReference type="InterPro" id="IPR010920">
    <property type="entry name" value="LSM_dom_sf"/>
</dbReference>
<keyword evidence="7" id="KW-0175">Coiled coil</keyword>
<feature type="transmembrane region" description="Helical" evidence="8">
    <location>
        <begin position="304"/>
        <end position="323"/>
    </location>
</feature>
<feature type="coiled-coil region" evidence="7">
    <location>
        <begin position="47"/>
        <end position="74"/>
    </location>
</feature>
<keyword evidence="9" id="KW-0732">Signal</keyword>
<dbReference type="PANTHER" id="PTHR30347">
    <property type="entry name" value="POTASSIUM CHANNEL RELATED"/>
    <property type="match status" value="1"/>
</dbReference>
<evidence type="ECO:0000259" key="10">
    <source>
        <dbReference type="Pfam" id="PF00924"/>
    </source>
</evidence>
<keyword evidence="5 8" id="KW-1133">Transmembrane helix</keyword>
<protein>
    <submittedName>
        <fullName evidence="14">Mechanosensitive ion channel family protein</fullName>
    </submittedName>
</protein>
<evidence type="ECO:0000313" key="13">
    <source>
        <dbReference type="EMBL" id="MCL6350394.1"/>
    </source>
</evidence>
<feature type="transmembrane region" description="Helical" evidence="8">
    <location>
        <begin position="590"/>
        <end position="615"/>
    </location>
</feature>
<feature type="chain" id="PRO_5043543202" evidence="9">
    <location>
        <begin position="27"/>
        <end position="819"/>
    </location>
</feature>
<comment type="subcellular location">
    <subcellularLocation>
        <location evidence="1">Cell membrane</location>
        <topology evidence="1">Multi-pass membrane protein</topology>
    </subcellularLocation>
</comment>
<evidence type="ECO:0000256" key="5">
    <source>
        <dbReference type="ARBA" id="ARBA00022989"/>
    </source>
</evidence>
<evidence type="ECO:0000256" key="1">
    <source>
        <dbReference type="ARBA" id="ARBA00004651"/>
    </source>
</evidence>
<dbReference type="SUPFAM" id="SSF82689">
    <property type="entry name" value="Mechanosensitive channel protein MscS (YggB), C-terminal domain"/>
    <property type="match status" value="1"/>
</dbReference>
<evidence type="ECO:0000313" key="15">
    <source>
        <dbReference type="Proteomes" id="UP001055618"/>
    </source>
</evidence>
<feature type="transmembrane region" description="Helical" evidence="8">
    <location>
        <begin position="550"/>
        <end position="569"/>
    </location>
</feature>
<dbReference type="InterPro" id="IPR023408">
    <property type="entry name" value="MscS_beta-dom_sf"/>
</dbReference>
<dbReference type="EMBL" id="SGPX01000002">
    <property type="protein sequence ID" value="MCL6350394.1"/>
    <property type="molecule type" value="Genomic_DNA"/>
</dbReference>
<dbReference type="PANTHER" id="PTHR30347:SF9">
    <property type="entry name" value="MINICONDUCTANCE MECHANOSENSITIVE CHANNEL MSCM"/>
    <property type="match status" value="1"/>
</dbReference>
<keyword evidence="15" id="KW-1185">Reference proteome</keyword>
<evidence type="ECO:0000259" key="11">
    <source>
        <dbReference type="Pfam" id="PF12607"/>
    </source>
</evidence>
<feature type="domain" description="Mechanosensitive ion channel transmembrane helices 2/3" evidence="12">
    <location>
        <begin position="596"/>
        <end position="637"/>
    </location>
</feature>
<dbReference type="Gene3D" id="3.30.70.100">
    <property type="match status" value="1"/>
</dbReference>
<dbReference type="EMBL" id="SGPY01000002">
    <property type="protein sequence ID" value="MCL6367682.1"/>
    <property type="molecule type" value="Genomic_DNA"/>
</dbReference>
<dbReference type="GO" id="GO:0008381">
    <property type="term" value="F:mechanosensitive monoatomic ion channel activity"/>
    <property type="evidence" value="ECO:0007669"/>
    <property type="project" value="UniProtKB-ARBA"/>
</dbReference>
<dbReference type="Gene3D" id="1.10.287.1260">
    <property type="match status" value="1"/>
</dbReference>
<feature type="domain" description="DUF3772" evidence="11">
    <location>
        <begin position="147"/>
        <end position="208"/>
    </location>
</feature>
<dbReference type="Gene3D" id="2.30.30.60">
    <property type="match status" value="1"/>
</dbReference>
<dbReference type="GO" id="GO:0005886">
    <property type="term" value="C:plasma membrane"/>
    <property type="evidence" value="ECO:0007669"/>
    <property type="project" value="UniProtKB-SubCell"/>
</dbReference>
<keyword evidence="6 8" id="KW-0472">Membrane</keyword>
<feature type="transmembrane region" description="Helical" evidence="8">
    <location>
        <begin position="343"/>
        <end position="360"/>
    </location>
</feature>
<dbReference type="Proteomes" id="UP001057360">
    <property type="component" value="Unassembled WGS sequence"/>
</dbReference>
<feature type="transmembrane region" description="Helical" evidence="8">
    <location>
        <begin position="415"/>
        <end position="440"/>
    </location>
</feature>
<dbReference type="AlphaFoldDB" id="A0AAW5GBY5"/>
<dbReference type="InterPro" id="IPR006685">
    <property type="entry name" value="MscS_channel_2nd"/>
</dbReference>
<evidence type="ECO:0000256" key="4">
    <source>
        <dbReference type="ARBA" id="ARBA00022692"/>
    </source>
</evidence>
<feature type="transmembrane region" description="Helical" evidence="8">
    <location>
        <begin position="452"/>
        <end position="475"/>
    </location>
</feature>
<dbReference type="InterPro" id="IPR011014">
    <property type="entry name" value="MscS_channel_TM-2"/>
</dbReference>
<evidence type="ECO:0000256" key="3">
    <source>
        <dbReference type="ARBA" id="ARBA00022475"/>
    </source>
</evidence>
<organism evidence="14 16">
    <name type="scientific">Pectobacterium polaris</name>
    <dbReference type="NCBI Taxonomy" id="2042057"/>
    <lineage>
        <taxon>Bacteria</taxon>
        <taxon>Pseudomonadati</taxon>
        <taxon>Pseudomonadota</taxon>
        <taxon>Gammaproteobacteria</taxon>
        <taxon>Enterobacterales</taxon>
        <taxon>Pectobacteriaceae</taxon>
        <taxon>Pectobacterium</taxon>
    </lineage>
</organism>
<evidence type="ECO:0000256" key="9">
    <source>
        <dbReference type="SAM" id="SignalP"/>
    </source>
</evidence>
<dbReference type="InterPro" id="IPR011066">
    <property type="entry name" value="MscS_channel_C_sf"/>
</dbReference>
<keyword evidence="3" id="KW-1003">Cell membrane</keyword>
<name>A0AAW5GBY5_9GAMM</name>
<dbReference type="Pfam" id="PF21088">
    <property type="entry name" value="MS_channel_1st"/>
    <property type="match status" value="1"/>
</dbReference>
<reference evidence="14" key="1">
    <citation type="submission" date="2019-02" db="EMBL/GenBank/DDBJ databases">
        <title>New Zealand Erwinia strains with phe-tRNA free attachment sites.</title>
        <authorList>
            <person name="Nunes-Leite L."/>
            <person name="Pitman A.R."/>
        </authorList>
    </citation>
    <scope>NUCLEOTIDE SEQUENCE</scope>
    <source>
        <strain evidence="14">Ec-140</strain>
        <strain evidence="13">Ec-143</strain>
    </source>
</reference>
<sequence length="819" mass="88439">MNILSSAFLRVCLLAMLMLPVGYASAASADSDPDPDPQPAQTDAPVKINVDAELIKLQKQLDNIKQQVSGTNSDSKFGALNDTTQELVNSANELANAVTPQRAQIQAQLDVLGPAPESGSSINETSEVTRKRNSLNAQKAKMDAQIEQIQALRTGAANLSAQIVTLRRNALKTQLALNSGSILGGRFWAPIVAPQAEDVRRLSTFQDQLSDAFTVAWEPDWRYGSALLILIAMAMSSAGRRYLEKCLAWAGINWLPEGRLRRSFLATASVISTVVTIGIAVNLIDFTFTRHGEASERVVSFLDALVRQAIFCSMIAGLGRAFLSNQRPSWRLPAIANPVAKAMKPFPVVAAGIILIFGFIEQVTATVGTSVAATIMVNGLSALFLAFTAGTITLKSDQIRRQMVHSGEQPEARSTLSGIIHLAVLATSFAILVSLVIGYISLARFLAFELVWIGMVFSCLYLFSTFITDICESLFSPNNASGKRMKNSLNLDDRHLAQATLLLSAGGKVFLILMAAVALLNGTFGTTTPLELVQKAVEIWGGKGLETLSIVPAHLVNAVLFLVVGVYVLRSSKRWLEDEFLPKTTLERGIRASLVTLFSNIGYILIILLTLATLGIEWNKLAWIVSALSVGIGFGLQEIVKNFISGLILLTERPVKVGDSVSISGVEGDIRRINVRATEIQLGDRSTVIVPNSQFISQNVRNITMGNPFGVATLALTFPLDIDPEEVRTLLLDAYIGHDAILETPAPSVKFSQLNPTGMVLSVTGYVSSPRMVSEAKSDLLFEIIKRLRASNIPLAVPQKMVLENSGLALPDSISGEDK</sequence>
<keyword evidence="4 8" id="KW-0812">Transmembrane</keyword>
<evidence type="ECO:0000256" key="8">
    <source>
        <dbReference type="SAM" id="Phobius"/>
    </source>
</evidence>
<comment type="similarity">
    <text evidence="2">Belongs to the MscS (TC 1.A.23) family.</text>
</comment>
<dbReference type="InterPro" id="IPR049142">
    <property type="entry name" value="MS_channel_1st"/>
</dbReference>
<feature type="signal peptide" evidence="9">
    <location>
        <begin position="1"/>
        <end position="26"/>
    </location>
</feature>
<evidence type="ECO:0000313" key="16">
    <source>
        <dbReference type="Proteomes" id="UP001057360"/>
    </source>
</evidence>
<proteinExistence type="inferred from homology"/>
<accession>A0AAW5GBY5</accession>
<evidence type="ECO:0000256" key="7">
    <source>
        <dbReference type="SAM" id="Coils"/>
    </source>
</evidence>
<dbReference type="SUPFAM" id="SSF50182">
    <property type="entry name" value="Sm-like ribonucleoproteins"/>
    <property type="match status" value="1"/>
</dbReference>
<gene>
    <name evidence="13" type="ORF">EXT50_04300</name>
    <name evidence="14" type="ORF">EXT53_03725</name>
</gene>
<dbReference type="SUPFAM" id="SSF82861">
    <property type="entry name" value="Mechanosensitive channel protein MscS (YggB), transmembrane region"/>
    <property type="match status" value="1"/>
</dbReference>
<evidence type="ECO:0000256" key="6">
    <source>
        <dbReference type="ARBA" id="ARBA00023136"/>
    </source>
</evidence>
<feature type="transmembrane region" description="Helical" evidence="8">
    <location>
        <begin position="223"/>
        <end position="243"/>
    </location>
</feature>
<dbReference type="Proteomes" id="UP001055618">
    <property type="component" value="Unassembled WGS sequence"/>
</dbReference>
<feature type="transmembrane region" description="Helical" evidence="8">
    <location>
        <begin position="496"/>
        <end position="520"/>
    </location>
</feature>
<dbReference type="InterPro" id="IPR052702">
    <property type="entry name" value="MscS-like_channel"/>
</dbReference>
<feature type="transmembrane region" description="Helical" evidence="8">
    <location>
        <begin position="264"/>
        <end position="284"/>
    </location>
</feature>
<dbReference type="InterPro" id="IPR022249">
    <property type="entry name" value="DUF3772"/>
</dbReference>
<evidence type="ECO:0000259" key="12">
    <source>
        <dbReference type="Pfam" id="PF21088"/>
    </source>
</evidence>
<feature type="domain" description="Mechanosensitive ion channel MscS" evidence="10">
    <location>
        <begin position="639"/>
        <end position="704"/>
    </location>
</feature>
<dbReference type="Pfam" id="PF12607">
    <property type="entry name" value="DUF3772"/>
    <property type="match status" value="1"/>
</dbReference>